<proteinExistence type="predicted"/>
<dbReference type="STRING" id="1450539.A0A318ZGD4"/>
<dbReference type="AlphaFoldDB" id="A0A318ZGD4"/>
<name>A0A318ZGD4_9EURO</name>
<dbReference type="RefSeq" id="XP_025432047.1">
    <property type="nucleotide sequence ID" value="XM_025573761.1"/>
</dbReference>
<sequence>MLFFASLSTSTNSSSVVILSESLRTTAPGLDIQYIMLTSRLSFQDEVKLYLSWLSMSRLTTRISTLHANGRLFGHLVDGRVARNQCGDRGRGGFMWVFYVALERFLCTRVTRCFSEDTEKTNYTEIQNYKYKQSCAEAGMK</sequence>
<evidence type="ECO:0000313" key="1">
    <source>
        <dbReference type="EMBL" id="PYH46065.1"/>
    </source>
</evidence>
<accession>A0A318ZGD4</accession>
<keyword evidence="2" id="KW-1185">Reference proteome</keyword>
<gene>
    <name evidence="1" type="ORF">BP01DRAFT_34964</name>
</gene>
<reference evidence="1 2" key="1">
    <citation type="submission" date="2016-12" db="EMBL/GenBank/DDBJ databases">
        <title>The genomes of Aspergillus section Nigri reveals drivers in fungal speciation.</title>
        <authorList>
            <consortium name="DOE Joint Genome Institute"/>
            <person name="Vesth T.C."/>
            <person name="Nybo J."/>
            <person name="Theobald S."/>
            <person name="Brandl J."/>
            <person name="Frisvad J.C."/>
            <person name="Nielsen K.F."/>
            <person name="Lyhne E.K."/>
            <person name="Kogle M.E."/>
            <person name="Kuo A."/>
            <person name="Riley R."/>
            <person name="Clum A."/>
            <person name="Nolan M."/>
            <person name="Lipzen A."/>
            <person name="Salamov A."/>
            <person name="Henrissat B."/>
            <person name="Wiebenga A."/>
            <person name="De Vries R.P."/>
            <person name="Grigoriev I.V."/>
            <person name="Mortensen U.H."/>
            <person name="Andersen M.R."/>
            <person name="Baker S.E."/>
        </authorList>
    </citation>
    <scope>NUCLEOTIDE SEQUENCE [LARGE SCALE GENOMIC DNA]</scope>
    <source>
        <strain evidence="1 2">JOP 1030-1</strain>
    </source>
</reference>
<protein>
    <submittedName>
        <fullName evidence="1">Uncharacterized protein</fullName>
    </submittedName>
</protein>
<dbReference type="GeneID" id="37074989"/>
<evidence type="ECO:0000313" key="2">
    <source>
        <dbReference type="Proteomes" id="UP000248349"/>
    </source>
</evidence>
<organism evidence="1 2">
    <name type="scientific">Aspergillus saccharolyticus JOP 1030-1</name>
    <dbReference type="NCBI Taxonomy" id="1450539"/>
    <lineage>
        <taxon>Eukaryota</taxon>
        <taxon>Fungi</taxon>
        <taxon>Dikarya</taxon>
        <taxon>Ascomycota</taxon>
        <taxon>Pezizomycotina</taxon>
        <taxon>Eurotiomycetes</taxon>
        <taxon>Eurotiomycetidae</taxon>
        <taxon>Eurotiales</taxon>
        <taxon>Aspergillaceae</taxon>
        <taxon>Aspergillus</taxon>
        <taxon>Aspergillus subgen. Circumdati</taxon>
    </lineage>
</organism>
<dbReference type="Proteomes" id="UP000248349">
    <property type="component" value="Unassembled WGS sequence"/>
</dbReference>
<dbReference type="OrthoDB" id="2823490at2759"/>
<dbReference type="EMBL" id="KZ821229">
    <property type="protein sequence ID" value="PYH46065.1"/>
    <property type="molecule type" value="Genomic_DNA"/>
</dbReference>